<dbReference type="InterPro" id="IPR032867">
    <property type="entry name" value="DYW_dom"/>
</dbReference>
<dbReference type="InterPro" id="IPR011990">
    <property type="entry name" value="TPR-like_helical_dom_sf"/>
</dbReference>
<comment type="caution">
    <text evidence="3">The sequence shown here is derived from an EMBL/GenBank/DDBJ whole genome shotgun (WGS) entry which is preliminary data.</text>
</comment>
<dbReference type="GO" id="GO:0003723">
    <property type="term" value="F:RNA binding"/>
    <property type="evidence" value="ECO:0007669"/>
    <property type="project" value="InterPro"/>
</dbReference>
<evidence type="ECO:0000313" key="4">
    <source>
        <dbReference type="Proteomes" id="UP001154282"/>
    </source>
</evidence>
<dbReference type="AlphaFoldDB" id="A0AAV0LSB1"/>
<sequence>MVDLYGRAGRLEEAIRFIEAMPVKPDSSVWSRLLTASRVHDCLDLGIHAGERLLGLEPGNALIRHLVLQAYALRDEEKEEVVGVHSEKLALAFAFVCSQPVVPRSIRIVKNLRMCSDCHRMAKHISLKYGCEIYLSHPKCFHHFKDGHCSCGDYW</sequence>
<proteinExistence type="inferred from homology"/>
<dbReference type="EMBL" id="CAMGYJ010000006">
    <property type="protein sequence ID" value="CAI0436003.1"/>
    <property type="molecule type" value="Genomic_DNA"/>
</dbReference>
<dbReference type="Proteomes" id="UP001154282">
    <property type="component" value="Unassembled WGS sequence"/>
</dbReference>
<organism evidence="3 4">
    <name type="scientific">Linum tenue</name>
    <dbReference type="NCBI Taxonomy" id="586396"/>
    <lineage>
        <taxon>Eukaryota</taxon>
        <taxon>Viridiplantae</taxon>
        <taxon>Streptophyta</taxon>
        <taxon>Embryophyta</taxon>
        <taxon>Tracheophyta</taxon>
        <taxon>Spermatophyta</taxon>
        <taxon>Magnoliopsida</taxon>
        <taxon>eudicotyledons</taxon>
        <taxon>Gunneridae</taxon>
        <taxon>Pentapetalae</taxon>
        <taxon>rosids</taxon>
        <taxon>fabids</taxon>
        <taxon>Malpighiales</taxon>
        <taxon>Linaceae</taxon>
        <taxon>Linum</taxon>
    </lineage>
</organism>
<comment type="similarity">
    <text evidence="1">Belongs to the PPR family. PCMP-H subfamily.</text>
</comment>
<evidence type="ECO:0000313" key="3">
    <source>
        <dbReference type="EMBL" id="CAI0436003.1"/>
    </source>
</evidence>
<accession>A0AAV0LSB1</accession>
<dbReference type="GO" id="GO:0008270">
    <property type="term" value="F:zinc ion binding"/>
    <property type="evidence" value="ECO:0007669"/>
    <property type="project" value="InterPro"/>
</dbReference>
<dbReference type="GO" id="GO:0009451">
    <property type="term" value="P:RNA modification"/>
    <property type="evidence" value="ECO:0007669"/>
    <property type="project" value="InterPro"/>
</dbReference>
<dbReference type="Pfam" id="PF14432">
    <property type="entry name" value="DYW_deaminase"/>
    <property type="match status" value="1"/>
</dbReference>
<gene>
    <name evidence="3" type="ORF">LITE_LOCUS24908</name>
</gene>
<name>A0AAV0LSB1_9ROSI</name>
<protein>
    <recommendedName>
        <fullName evidence="2">DYW domain-containing protein</fullName>
    </recommendedName>
</protein>
<dbReference type="InterPro" id="IPR046960">
    <property type="entry name" value="PPR_At4g14850-like_plant"/>
</dbReference>
<feature type="domain" description="DYW" evidence="2">
    <location>
        <begin position="70"/>
        <end position="155"/>
    </location>
</feature>
<reference evidence="3" key="1">
    <citation type="submission" date="2022-08" db="EMBL/GenBank/DDBJ databases">
        <authorList>
            <person name="Gutierrez-Valencia J."/>
        </authorList>
    </citation>
    <scope>NUCLEOTIDE SEQUENCE</scope>
</reference>
<dbReference type="Gene3D" id="1.25.40.10">
    <property type="entry name" value="Tetratricopeptide repeat domain"/>
    <property type="match status" value="1"/>
</dbReference>
<keyword evidence="4" id="KW-1185">Reference proteome</keyword>
<evidence type="ECO:0000259" key="2">
    <source>
        <dbReference type="Pfam" id="PF14432"/>
    </source>
</evidence>
<dbReference type="PANTHER" id="PTHR47926">
    <property type="entry name" value="PENTATRICOPEPTIDE REPEAT-CONTAINING PROTEIN"/>
    <property type="match status" value="1"/>
</dbReference>
<evidence type="ECO:0000256" key="1">
    <source>
        <dbReference type="ARBA" id="ARBA00006643"/>
    </source>
</evidence>
<dbReference type="PANTHER" id="PTHR47926:SF347">
    <property type="entry name" value="PENTATRICOPEPTIDE REPEAT-CONTAINING PROTEIN"/>
    <property type="match status" value="1"/>
</dbReference>